<feature type="binding site" evidence="6">
    <location>
        <position position="127"/>
    </location>
    <ligand>
        <name>GTP</name>
        <dbReference type="ChEBI" id="CHEBI:37565"/>
    </ligand>
</feature>
<gene>
    <name evidence="7" type="ordered locus">Ferp_2227</name>
</gene>
<dbReference type="InterPro" id="IPR007164">
    <property type="entry name" value="GTP-dep_dephospho-CoA_kin"/>
</dbReference>
<organism evidence="7 8">
    <name type="scientific">Ferroglobus placidus (strain DSM 10642 / AEDII12DO)</name>
    <dbReference type="NCBI Taxonomy" id="589924"/>
    <lineage>
        <taxon>Archaea</taxon>
        <taxon>Methanobacteriati</taxon>
        <taxon>Methanobacteriota</taxon>
        <taxon>Archaeoglobi</taxon>
        <taxon>Archaeoglobales</taxon>
        <taxon>Archaeoglobaceae</taxon>
        <taxon>Ferroglobus</taxon>
    </lineage>
</organism>
<sequence>MLRMPESLRKDLQKPYGRVYRGRGVELVKRIEELRKAKYVACIGDLVSLYSLQAGYKPDIVVLDYKTEREKLDDDFSSKISKLLEGYEKVEAENPQSCISEDLVEKLVEAVRNLGRRRTAVIVKGEEDLATLVLAALMPSGSIILYGIPSVGIAAYEVGEKVLILNLLQKFEAEENDRVMKMIEEVLEWN</sequence>
<keyword evidence="8" id="KW-1185">Reference proteome</keyword>
<proteinExistence type="inferred from homology"/>
<dbReference type="GeneID" id="8779765"/>
<dbReference type="eggNOG" id="arCOG04076">
    <property type="taxonomic scope" value="Archaea"/>
</dbReference>
<keyword evidence="2 6" id="KW-0547">Nucleotide-binding</keyword>
<dbReference type="UniPathway" id="UPA00241"/>
<dbReference type="EC" id="2.7.1.237" evidence="6"/>
<dbReference type="KEGG" id="fpl:Ferp_2227"/>
<dbReference type="PIRSF" id="PIRSF006533">
    <property type="entry name" value="UCP006533"/>
    <property type="match status" value="1"/>
</dbReference>
<accession>D3S0W2</accession>
<evidence type="ECO:0000256" key="6">
    <source>
        <dbReference type="HAMAP-Rule" id="MF_00590"/>
    </source>
</evidence>
<keyword evidence="3 6" id="KW-0418">Kinase</keyword>
<feature type="binding site" evidence="6">
    <location>
        <position position="47"/>
    </location>
    <ligand>
        <name>GTP</name>
        <dbReference type="ChEBI" id="CHEBI:37565"/>
    </ligand>
</feature>
<dbReference type="GO" id="GO:0016301">
    <property type="term" value="F:kinase activity"/>
    <property type="evidence" value="ECO:0007669"/>
    <property type="project" value="UniProtKB-UniRule"/>
</dbReference>
<dbReference type="EMBL" id="CP001899">
    <property type="protein sequence ID" value="ADC66353.1"/>
    <property type="molecule type" value="Genomic_DNA"/>
</dbReference>
<feature type="binding site" evidence="6">
    <location>
        <position position="45"/>
    </location>
    <ligand>
        <name>GTP</name>
        <dbReference type="ChEBI" id="CHEBI:37565"/>
    </ligand>
</feature>
<keyword evidence="4 6" id="KW-0173">Coenzyme A biosynthesis</keyword>
<dbReference type="GO" id="GO:0015937">
    <property type="term" value="P:coenzyme A biosynthetic process"/>
    <property type="evidence" value="ECO:0007669"/>
    <property type="project" value="UniProtKB-UniRule"/>
</dbReference>
<dbReference type="AlphaFoldDB" id="D3S0W2"/>
<dbReference type="PANTHER" id="PTHR40732:SF1">
    <property type="entry name" value="GTP-DEPENDENT DEPHOSPHO-COA KINASE"/>
    <property type="match status" value="1"/>
</dbReference>
<evidence type="ECO:0000256" key="5">
    <source>
        <dbReference type="ARBA" id="ARBA00023134"/>
    </source>
</evidence>
<reference evidence="7 8" key="2">
    <citation type="journal article" date="2011" name="Stand. Genomic Sci.">
        <title>Complete genome sequence of Ferroglobus placidus AEDII12DO.</title>
        <authorList>
            <person name="Anderson I."/>
            <person name="Risso C."/>
            <person name="Holmes D."/>
            <person name="Lucas S."/>
            <person name="Copeland A."/>
            <person name="Lapidus A."/>
            <person name="Cheng J.F."/>
            <person name="Bruce D."/>
            <person name="Goodwin L."/>
            <person name="Pitluck S."/>
            <person name="Saunders E."/>
            <person name="Brettin T."/>
            <person name="Detter J.C."/>
            <person name="Han C."/>
            <person name="Tapia R."/>
            <person name="Larimer F."/>
            <person name="Land M."/>
            <person name="Hauser L."/>
            <person name="Woyke T."/>
            <person name="Lovley D."/>
            <person name="Kyrpides N."/>
            <person name="Ivanova N."/>
        </authorList>
    </citation>
    <scope>NUCLEOTIDE SEQUENCE [LARGE SCALE GENOMIC DNA]</scope>
    <source>
        <strain evidence="8">DSM 10642 / AEDII12DO</strain>
    </source>
</reference>
<dbReference type="RefSeq" id="WP_012966691.1">
    <property type="nucleotide sequence ID" value="NC_013849.1"/>
</dbReference>
<dbReference type="Proteomes" id="UP000002613">
    <property type="component" value="Chromosome"/>
</dbReference>
<name>D3S0W2_FERPA</name>
<comment type="caution">
    <text evidence="6">Lacks conserved residue(s) required for the propagation of feature annotation.</text>
</comment>
<evidence type="ECO:0000256" key="3">
    <source>
        <dbReference type="ARBA" id="ARBA00022777"/>
    </source>
</evidence>
<dbReference type="GO" id="GO:0005525">
    <property type="term" value="F:GTP binding"/>
    <property type="evidence" value="ECO:0007669"/>
    <property type="project" value="UniProtKB-UniRule"/>
</dbReference>
<evidence type="ECO:0000256" key="4">
    <source>
        <dbReference type="ARBA" id="ARBA00022993"/>
    </source>
</evidence>
<evidence type="ECO:0000256" key="1">
    <source>
        <dbReference type="ARBA" id="ARBA00022679"/>
    </source>
</evidence>
<comment type="catalytic activity">
    <reaction evidence="6">
        <text>3'-dephospho-CoA + GTP = GDP + CoA + H(+)</text>
        <dbReference type="Rhea" id="RHEA:61156"/>
        <dbReference type="ChEBI" id="CHEBI:15378"/>
        <dbReference type="ChEBI" id="CHEBI:37565"/>
        <dbReference type="ChEBI" id="CHEBI:57287"/>
        <dbReference type="ChEBI" id="CHEBI:57328"/>
        <dbReference type="ChEBI" id="CHEBI:58189"/>
        <dbReference type="EC" id="2.7.1.237"/>
    </reaction>
</comment>
<keyword evidence="5 6" id="KW-0342">GTP-binding</keyword>
<dbReference type="HOGENOM" id="CLU_120795_0_0_2"/>
<keyword evidence="1 6" id="KW-0808">Transferase</keyword>
<feature type="binding site" evidence="6">
    <location>
        <position position="66"/>
    </location>
    <ligand>
        <name>GTP</name>
        <dbReference type="ChEBI" id="CHEBI:37565"/>
    </ligand>
</feature>
<comment type="similarity">
    <text evidence="6">Belongs to the GTP-dependent DPCK family.</text>
</comment>
<dbReference type="PaxDb" id="589924-Ferp_2227"/>
<protein>
    <recommendedName>
        <fullName evidence="6">GTP-dependent dephospho-CoA kinase</fullName>
        <ecNumber evidence="6">2.7.1.237</ecNumber>
    </recommendedName>
    <alternativeName>
        <fullName evidence="6">Dephospho-coenzyme A kinase</fullName>
        <shortName evidence="6">DPCK</shortName>
    </alternativeName>
</protein>
<dbReference type="HAMAP" id="MF_00590">
    <property type="entry name" value="Dephospho_CoA_kinase_GTP_dep"/>
    <property type="match status" value="1"/>
</dbReference>
<dbReference type="Pfam" id="PF04019">
    <property type="entry name" value="DUF359"/>
    <property type="match status" value="1"/>
</dbReference>
<feature type="binding site" evidence="6">
    <location>
        <position position="46"/>
    </location>
    <ligand>
        <name>GTP</name>
        <dbReference type="ChEBI" id="CHEBI:37565"/>
    </ligand>
</feature>
<evidence type="ECO:0000256" key="2">
    <source>
        <dbReference type="ARBA" id="ARBA00022741"/>
    </source>
</evidence>
<reference evidence="8" key="1">
    <citation type="submission" date="2010-02" db="EMBL/GenBank/DDBJ databases">
        <title>Complete sequence of Ferroglobus placidus DSM 10642.</title>
        <authorList>
            <consortium name="US DOE Joint Genome Institute"/>
            <person name="Lucas S."/>
            <person name="Copeland A."/>
            <person name="Lapidus A."/>
            <person name="Cheng J.-F."/>
            <person name="Bruce D."/>
            <person name="Goodwin L."/>
            <person name="Pitluck S."/>
            <person name="Saunders E."/>
            <person name="Brettin T."/>
            <person name="Detter J.C."/>
            <person name="Han C."/>
            <person name="Tapia R."/>
            <person name="Larimer F."/>
            <person name="Land M."/>
            <person name="Hauser L."/>
            <person name="Kyrpides N."/>
            <person name="Ivanova N."/>
            <person name="Holmes D."/>
            <person name="Lovley D."/>
            <person name="Kyrpides N."/>
            <person name="Anderson I.J."/>
            <person name="Woyke T."/>
        </authorList>
    </citation>
    <scope>NUCLEOTIDE SEQUENCE [LARGE SCALE GENOMIC DNA]</scope>
    <source>
        <strain evidence="8">DSM 10642 / AEDII12DO</strain>
    </source>
</reference>
<dbReference type="PANTHER" id="PTHR40732">
    <property type="entry name" value="UPF0218 PROTEIN TK1697"/>
    <property type="match status" value="1"/>
</dbReference>
<comment type="pathway">
    <text evidence="6">Cofactor biosynthesis; coenzyme A biosynthesis.</text>
</comment>
<feature type="binding site" evidence="6">
    <location>
        <position position="64"/>
    </location>
    <ligand>
        <name>GTP</name>
        <dbReference type="ChEBI" id="CHEBI:37565"/>
    </ligand>
</feature>
<dbReference type="STRING" id="589924.Ferp_2227"/>
<dbReference type="OrthoDB" id="15447at2157"/>
<evidence type="ECO:0000313" key="8">
    <source>
        <dbReference type="Proteomes" id="UP000002613"/>
    </source>
</evidence>
<comment type="function">
    <text evidence="6">Catalyzes the GTP-dependent phosphorylation of the 3'-hydroxyl group of dephosphocoenzyme A to form coenzyme A (CoA).</text>
</comment>
<evidence type="ECO:0000313" key="7">
    <source>
        <dbReference type="EMBL" id="ADC66353.1"/>
    </source>
</evidence>